<reference evidence="1" key="1">
    <citation type="submission" date="2021-06" db="EMBL/GenBank/DDBJ databases">
        <authorList>
            <person name="Kallberg Y."/>
            <person name="Tangrot J."/>
            <person name="Rosling A."/>
        </authorList>
    </citation>
    <scope>NUCLEOTIDE SEQUENCE</scope>
    <source>
        <strain evidence="1">CL356</strain>
    </source>
</reference>
<organism evidence="1 2">
    <name type="scientific">Acaulospora colombiana</name>
    <dbReference type="NCBI Taxonomy" id="27376"/>
    <lineage>
        <taxon>Eukaryota</taxon>
        <taxon>Fungi</taxon>
        <taxon>Fungi incertae sedis</taxon>
        <taxon>Mucoromycota</taxon>
        <taxon>Glomeromycotina</taxon>
        <taxon>Glomeromycetes</taxon>
        <taxon>Diversisporales</taxon>
        <taxon>Acaulosporaceae</taxon>
        <taxon>Acaulospora</taxon>
    </lineage>
</organism>
<evidence type="ECO:0000313" key="1">
    <source>
        <dbReference type="EMBL" id="CAG8484250.1"/>
    </source>
</evidence>
<gene>
    <name evidence="1" type="ORF">ACOLOM_LOCUS2110</name>
</gene>
<evidence type="ECO:0000313" key="2">
    <source>
        <dbReference type="Proteomes" id="UP000789525"/>
    </source>
</evidence>
<proteinExistence type="predicted"/>
<accession>A0ACA9KNJ1</accession>
<comment type="caution">
    <text evidence="1">The sequence shown here is derived from an EMBL/GenBank/DDBJ whole genome shotgun (WGS) entry which is preliminary data.</text>
</comment>
<keyword evidence="2" id="KW-1185">Reference proteome</keyword>
<sequence length="746" mass="82397">MTSTNRSQNHRGVSRELNVGNYIVGEELGRGSFATVYKGYNQNLLLLPPPSEKDKVPSVGSPDLPILKIADFGFARSLPSTNLAETLCGSPLYMAPEILRYEKYDAKADLWSVGAVLYEMIVGKPPFRAQNHFELLRKIDKRRDRIKFPGDLVSDSDSIQSDSDKNPPNDKSSISEDLKDLIRRLLKRDPVERMSFEEFFMHPCVTGEFRPNDSSGSTSSREKVAQYAKAKEMIPSNSTAENDNSKRHARDRSISSPIPVSFKEEAGVNKTTRALQNHTKTNLTRRDFDSSQKETNALVGDPTNPLQKKISRDSVKHQQTLQRTTKHQSAATGPSPDKANDNSGLQVRKDLQPPYRIPSPSLLVQNLKSNEDEVNFLREYVVVDSKRTVEVNKLADELAASPKSLGLVQKHSNKGTPMGMISPSSPLDPQYRSPISNPSPYVIYSTTPPFALPPPSPHERAGSAGSTGSASSALARALSGVSLRLFGTGNSPPSWSERYSKQRGSVISLPSDAIVGSPEEAVIKTIEDLAYKAHVVYQFAETKLHQFMPPRPTASSEVMDVKTVSAENAATLAQEAFVLYLKCLSLLQGAMDNAKEYWTKQAEYSSGKELSPRFNHDVQLVRSRFNECLQKAECAKSKISTEEAGANNCFAEKLLYDRACEMSRQAAVNELMGEDLPGCEIAYRSAIYMLNAILESTPEDGDSLDEDDRQVVNKFITEITRRLKSLQKKLTQSEVSAISGHQGSPG</sequence>
<dbReference type="Proteomes" id="UP000789525">
    <property type="component" value="Unassembled WGS sequence"/>
</dbReference>
<name>A0ACA9KNJ1_9GLOM</name>
<dbReference type="EMBL" id="CAJVPT010002610">
    <property type="protein sequence ID" value="CAG8484250.1"/>
    <property type="molecule type" value="Genomic_DNA"/>
</dbReference>
<protein>
    <submittedName>
        <fullName evidence="1">5338_t:CDS:1</fullName>
    </submittedName>
</protein>